<dbReference type="PANTHER" id="PTHR23513">
    <property type="entry name" value="INTEGRAL MEMBRANE EFFLUX PROTEIN-RELATED"/>
    <property type="match status" value="1"/>
</dbReference>
<dbReference type="OrthoDB" id="9809918at2"/>
<dbReference type="PROSITE" id="PS50850">
    <property type="entry name" value="MFS"/>
    <property type="match status" value="1"/>
</dbReference>
<dbReference type="SUPFAM" id="SSF103473">
    <property type="entry name" value="MFS general substrate transporter"/>
    <property type="match status" value="1"/>
</dbReference>
<evidence type="ECO:0000256" key="1">
    <source>
        <dbReference type="ARBA" id="ARBA00004651"/>
    </source>
</evidence>
<dbReference type="RefSeq" id="WP_048848242.1">
    <property type="nucleotide sequence ID" value="NZ_BALE01000012.1"/>
</dbReference>
<name>A0A0D6MK93_9PROT</name>
<dbReference type="InterPro" id="IPR011701">
    <property type="entry name" value="MFS"/>
</dbReference>
<evidence type="ECO:0000256" key="6">
    <source>
        <dbReference type="SAM" id="Phobius"/>
    </source>
</evidence>
<feature type="transmembrane region" description="Helical" evidence="6">
    <location>
        <begin position="53"/>
        <end position="73"/>
    </location>
</feature>
<evidence type="ECO:0000313" key="9">
    <source>
        <dbReference type="Proteomes" id="UP000032679"/>
    </source>
</evidence>
<dbReference type="EMBL" id="BALE01000012">
    <property type="protein sequence ID" value="GAN53860.1"/>
    <property type="molecule type" value="Genomic_DNA"/>
</dbReference>
<evidence type="ECO:0000256" key="3">
    <source>
        <dbReference type="ARBA" id="ARBA00022692"/>
    </source>
</evidence>
<sequence>MSFLVERAGPLRYPAFTLFCCGYLLSCTGSAMVPVALTFAIYEQGHDATQASWVMTAETIPLVGLILAGGTIADQLPRRHVMLGADIICGAAQAALACLLAFHHGSLGAIMALAAVLGAGNAFCMPSRGGLVPQLVPATHVQGANALISIAQAAGNMAGPVIGGLLVAAGGAAWAVAADAASYGISALCLALIADASITSFSAEEEEDGGFLRQIVAGWHAFRTRLWLWLTVVQFALFHLLA</sequence>
<dbReference type="InterPro" id="IPR020846">
    <property type="entry name" value="MFS_dom"/>
</dbReference>
<feature type="transmembrane region" description="Helical" evidence="6">
    <location>
        <begin position="16"/>
        <end position="41"/>
    </location>
</feature>
<dbReference type="AlphaFoldDB" id="A0A0D6MK93"/>
<evidence type="ECO:0000256" key="2">
    <source>
        <dbReference type="ARBA" id="ARBA00022475"/>
    </source>
</evidence>
<keyword evidence="5 6" id="KW-0472">Membrane</keyword>
<evidence type="ECO:0000256" key="4">
    <source>
        <dbReference type="ARBA" id="ARBA00022989"/>
    </source>
</evidence>
<keyword evidence="9" id="KW-1185">Reference proteome</keyword>
<evidence type="ECO:0000256" key="5">
    <source>
        <dbReference type="ARBA" id="ARBA00023136"/>
    </source>
</evidence>
<dbReference type="GO" id="GO:0022857">
    <property type="term" value="F:transmembrane transporter activity"/>
    <property type="evidence" value="ECO:0007669"/>
    <property type="project" value="InterPro"/>
</dbReference>
<dbReference type="Pfam" id="PF07690">
    <property type="entry name" value="MFS_1"/>
    <property type="match status" value="1"/>
</dbReference>
<dbReference type="STRING" id="1231623.Tasa_012_036"/>
<comment type="caution">
    <text evidence="8">The sequence shown here is derived from an EMBL/GenBank/DDBJ whole genome shotgun (WGS) entry which is preliminary data.</text>
</comment>
<feature type="transmembrane region" description="Helical" evidence="6">
    <location>
        <begin position="157"/>
        <end position="177"/>
    </location>
</feature>
<dbReference type="PANTHER" id="PTHR23513:SF11">
    <property type="entry name" value="STAPHYLOFERRIN A TRANSPORTER"/>
    <property type="match status" value="1"/>
</dbReference>
<reference evidence="8 9" key="1">
    <citation type="submission" date="2012-10" db="EMBL/GenBank/DDBJ databases">
        <title>Genome sequencing of Tanticharoenia sakaeratensis NBRC 103193.</title>
        <authorList>
            <person name="Azuma Y."/>
            <person name="Hadano H."/>
            <person name="Hirakawa H."/>
            <person name="Matsushita K."/>
        </authorList>
    </citation>
    <scope>NUCLEOTIDE SEQUENCE [LARGE SCALE GENOMIC DNA]</scope>
    <source>
        <strain evidence="8 9">NBRC 103193</strain>
    </source>
</reference>
<dbReference type="InterPro" id="IPR036259">
    <property type="entry name" value="MFS_trans_sf"/>
</dbReference>
<organism evidence="8 9">
    <name type="scientific">Tanticharoenia sakaeratensis NBRC 103193</name>
    <dbReference type="NCBI Taxonomy" id="1231623"/>
    <lineage>
        <taxon>Bacteria</taxon>
        <taxon>Pseudomonadati</taxon>
        <taxon>Pseudomonadota</taxon>
        <taxon>Alphaproteobacteria</taxon>
        <taxon>Acetobacterales</taxon>
        <taxon>Acetobacteraceae</taxon>
        <taxon>Tanticharoenia</taxon>
    </lineage>
</organism>
<comment type="subcellular location">
    <subcellularLocation>
        <location evidence="1">Cell membrane</location>
        <topology evidence="1">Multi-pass membrane protein</topology>
    </subcellularLocation>
</comment>
<protein>
    <submittedName>
        <fullName evidence="8">Major facilitator transporter</fullName>
    </submittedName>
</protein>
<gene>
    <name evidence="8" type="ORF">Tasa_012_036</name>
</gene>
<evidence type="ECO:0000313" key="8">
    <source>
        <dbReference type="EMBL" id="GAN53860.1"/>
    </source>
</evidence>
<feature type="domain" description="Major facilitator superfamily (MFS) profile" evidence="7">
    <location>
        <begin position="15"/>
        <end position="242"/>
    </location>
</feature>
<dbReference type="Gene3D" id="1.20.1250.20">
    <property type="entry name" value="MFS general substrate transporter like domains"/>
    <property type="match status" value="1"/>
</dbReference>
<keyword evidence="4 6" id="KW-1133">Transmembrane helix</keyword>
<proteinExistence type="predicted"/>
<keyword evidence="2" id="KW-1003">Cell membrane</keyword>
<evidence type="ECO:0000259" key="7">
    <source>
        <dbReference type="PROSITE" id="PS50850"/>
    </source>
</evidence>
<accession>A0A0D6MK93</accession>
<dbReference type="GO" id="GO:0005886">
    <property type="term" value="C:plasma membrane"/>
    <property type="evidence" value="ECO:0007669"/>
    <property type="project" value="UniProtKB-SubCell"/>
</dbReference>
<dbReference type="Proteomes" id="UP000032679">
    <property type="component" value="Unassembled WGS sequence"/>
</dbReference>
<keyword evidence="3 6" id="KW-0812">Transmembrane</keyword>